<dbReference type="Proteomes" id="UP001353858">
    <property type="component" value="Unassembled WGS sequence"/>
</dbReference>
<comment type="caution">
    <text evidence="3">The sequence shown here is derived from an EMBL/GenBank/DDBJ whole genome shotgun (WGS) entry which is preliminary data.</text>
</comment>
<evidence type="ECO:0000313" key="4">
    <source>
        <dbReference type="Proteomes" id="UP001353858"/>
    </source>
</evidence>
<sequence length="445" mass="51193">MLRKSKIDSEMDSVDFNVKNISDYEIQRTVESALQDVMFKICELEMSVKENYCDRIGTPAICDNGENIHDEIHDKEKILIDVGSDETNFLSKRFLKDLETEERETSELPDDLLKDLEKIHFLNDSSTSENETFHSNDSTDSKVFSSEIEEEIYEMDSKKNSNQKTENDEEEVEKPDDNTGSGGNERGNEARCDEHDLCQTDQNCNNKSDLKRDDKTGDLLYVDYTSDNNSIHNPDEEMEENFEENEAVASPTSLGINKKWTDEETLLLIRTIENNYDTFNHSLKKNVYDDIAKNLNDVLKQHITAQQVDTNWKGLKLMYKKVKIHNDTSGIDINFLRGQGYDGARAMSDCIYMLADAWESLTGTNLKRAWKKLWPYNEGKDNNQEEEGDIDGAVNEITDICNKLNRFEECDIDDGMEWLAIDSNNPGYQILTDDEIANMLLNKDM</sequence>
<gene>
    <name evidence="3" type="ORF">RN001_004561</name>
</gene>
<name>A0AAN7Q019_9COLE</name>
<protein>
    <recommendedName>
        <fullName evidence="2">Myb/SANT-like DNA-binding domain-containing protein</fullName>
    </recommendedName>
</protein>
<accession>A0AAN7Q019</accession>
<dbReference type="Pfam" id="PF13837">
    <property type="entry name" value="Myb_DNA-bind_4"/>
    <property type="match status" value="1"/>
</dbReference>
<organism evidence="3 4">
    <name type="scientific">Aquatica leii</name>
    <dbReference type="NCBI Taxonomy" id="1421715"/>
    <lineage>
        <taxon>Eukaryota</taxon>
        <taxon>Metazoa</taxon>
        <taxon>Ecdysozoa</taxon>
        <taxon>Arthropoda</taxon>
        <taxon>Hexapoda</taxon>
        <taxon>Insecta</taxon>
        <taxon>Pterygota</taxon>
        <taxon>Neoptera</taxon>
        <taxon>Endopterygota</taxon>
        <taxon>Coleoptera</taxon>
        <taxon>Polyphaga</taxon>
        <taxon>Elateriformia</taxon>
        <taxon>Elateroidea</taxon>
        <taxon>Lampyridae</taxon>
        <taxon>Luciolinae</taxon>
        <taxon>Aquatica</taxon>
    </lineage>
</organism>
<dbReference type="AlphaFoldDB" id="A0AAN7Q019"/>
<evidence type="ECO:0000259" key="2">
    <source>
        <dbReference type="Pfam" id="PF13837"/>
    </source>
</evidence>
<reference evidence="4" key="1">
    <citation type="submission" date="2023-01" db="EMBL/GenBank/DDBJ databases">
        <title>Key to firefly adult light organ development and bioluminescence: homeobox transcription factors regulate luciferase expression and transportation to peroxisome.</title>
        <authorList>
            <person name="Fu X."/>
        </authorList>
    </citation>
    <scope>NUCLEOTIDE SEQUENCE [LARGE SCALE GENOMIC DNA]</scope>
</reference>
<proteinExistence type="predicted"/>
<feature type="domain" description="Myb/SANT-like DNA-binding" evidence="2">
    <location>
        <begin position="258"/>
        <end position="329"/>
    </location>
</feature>
<dbReference type="EMBL" id="JARPUR010000002">
    <property type="protein sequence ID" value="KAK4881242.1"/>
    <property type="molecule type" value="Genomic_DNA"/>
</dbReference>
<dbReference type="Gene3D" id="1.10.10.60">
    <property type="entry name" value="Homeodomain-like"/>
    <property type="match status" value="1"/>
</dbReference>
<dbReference type="InterPro" id="IPR044822">
    <property type="entry name" value="Myb_DNA-bind_4"/>
</dbReference>
<keyword evidence="4" id="KW-1185">Reference proteome</keyword>
<evidence type="ECO:0000256" key="1">
    <source>
        <dbReference type="SAM" id="MobiDB-lite"/>
    </source>
</evidence>
<evidence type="ECO:0000313" key="3">
    <source>
        <dbReference type="EMBL" id="KAK4881242.1"/>
    </source>
</evidence>
<feature type="region of interest" description="Disordered" evidence="1">
    <location>
        <begin position="153"/>
        <end position="190"/>
    </location>
</feature>